<comment type="caution">
    <text evidence="8">The sequence shown here is derived from an EMBL/GenBank/DDBJ whole genome shotgun (WGS) entry which is preliminary data.</text>
</comment>
<evidence type="ECO:0000256" key="5">
    <source>
        <dbReference type="ARBA" id="ARBA00022777"/>
    </source>
</evidence>
<evidence type="ECO:0000259" key="7">
    <source>
        <dbReference type="PROSITE" id="PS50146"/>
    </source>
</evidence>
<dbReference type="OrthoDB" id="242257at2759"/>
<dbReference type="GO" id="GO:0004143">
    <property type="term" value="F:ATP-dependent diacylglycerol kinase activity"/>
    <property type="evidence" value="ECO:0007669"/>
    <property type="project" value="UniProtKB-EC"/>
</dbReference>
<proteinExistence type="inferred from homology"/>
<dbReference type="EMBL" id="JAEPRD010000033">
    <property type="protein sequence ID" value="KAG2205956.1"/>
    <property type="molecule type" value="Genomic_DNA"/>
</dbReference>
<dbReference type="Pfam" id="PF00609">
    <property type="entry name" value="DAGK_acc"/>
    <property type="match status" value="1"/>
</dbReference>
<organism evidence="8 9">
    <name type="scientific">Mucor saturninus</name>
    <dbReference type="NCBI Taxonomy" id="64648"/>
    <lineage>
        <taxon>Eukaryota</taxon>
        <taxon>Fungi</taxon>
        <taxon>Fungi incertae sedis</taxon>
        <taxon>Mucoromycota</taxon>
        <taxon>Mucoromycotina</taxon>
        <taxon>Mucoromycetes</taxon>
        <taxon>Mucorales</taxon>
        <taxon>Mucorineae</taxon>
        <taxon>Mucoraceae</taxon>
        <taxon>Mucor</taxon>
    </lineage>
</organism>
<evidence type="ECO:0000256" key="4">
    <source>
        <dbReference type="ARBA" id="ARBA00022741"/>
    </source>
</evidence>
<dbReference type="InterPro" id="IPR037607">
    <property type="entry name" value="DGK"/>
</dbReference>
<evidence type="ECO:0000256" key="6">
    <source>
        <dbReference type="ARBA" id="ARBA00022840"/>
    </source>
</evidence>
<protein>
    <recommendedName>
        <fullName evidence="2">diacylglycerol kinase (ATP)</fullName>
        <ecNumber evidence="2">2.7.1.107</ecNumber>
    </recommendedName>
</protein>
<dbReference type="SUPFAM" id="SSF111331">
    <property type="entry name" value="NAD kinase/diacylglycerol kinase-like"/>
    <property type="match status" value="1"/>
</dbReference>
<keyword evidence="5" id="KW-0418">Kinase</keyword>
<keyword evidence="3" id="KW-0808">Transferase</keyword>
<keyword evidence="4" id="KW-0547">Nucleotide-binding</keyword>
<dbReference type="GO" id="GO:0007200">
    <property type="term" value="P:phospholipase C-activating G protein-coupled receptor signaling pathway"/>
    <property type="evidence" value="ECO:0007669"/>
    <property type="project" value="InterPro"/>
</dbReference>
<accession>A0A8H7V0V1</accession>
<evidence type="ECO:0000256" key="3">
    <source>
        <dbReference type="ARBA" id="ARBA00022679"/>
    </source>
</evidence>
<feature type="domain" description="DAGKc" evidence="7">
    <location>
        <begin position="82"/>
        <end position="262"/>
    </location>
</feature>
<dbReference type="AlphaFoldDB" id="A0A8H7V0V1"/>
<evidence type="ECO:0000256" key="2">
    <source>
        <dbReference type="ARBA" id="ARBA00012133"/>
    </source>
</evidence>
<dbReference type="InterPro" id="IPR000756">
    <property type="entry name" value="Diacylglycerol_kin_accessory"/>
</dbReference>
<dbReference type="InterPro" id="IPR001206">
    <property type="entry name" value="Diacylglycerol_kinase_cat_dom"/>
</dbReference>
<dbReference type="Pfam" id="PF00781">
    <property type="entry name" value="DAGK_cat"/>
    <property type="match status" value="1"/>
</dbReference>
<evidence type="ECO:0000313" key="8">
    <source>
        <dbReference type="EMBL" id="KAG2205956.1"/>
    </source>
</evidence>
<dbReference type="GO" id="GO:0016020">
    <property type="term" value="C:membrane"/>
    <property type="evidence" value="ECO:0007669"/>
    <property type="project" value="TreeGrafter"/>
</dbReference>
<dbReference type="EC" id="2.7.1.107" evidence="2"/>
<dbReference type="PANTHER" id="PTHR11255:SF121">
    <property type="entry name" value="DIACYLGLYCEROL KINASE (ATP)"/>
    <property type="match status" value="1"/>
</dbReference>
<reference evidence="8" key="1">
    <citation type="submission" date="2020-12" db="EMBL/GenBank/DDBJ databases">
        <title>Metabolic potential, ecology and presence of endohyphal bacteria is reflected in genomic diversity of Mucoromycotina.</title>
        <authorList>
            <person name="Muszewska A."/>
            <person name="Okrasinska A."/>
            <person name="Steczkiewicz K."/>
            <person name="Drgas O."/>
            <person name="Orlowska M."/>
            <person name="Perlinska-Lenart U."/>
            <person name="Aleksandrzak-Piekarczyk T."/>
            <person name="Szatraj K."/>
            <person name="Zielenkiewicz U."/>
            <person name="Pilsyk S."/>
            <person name="Malc E."/>
            <person name="Mieczkowski P."/>
            <person name="Kruszewska J.S."/>
            <person name="Biernat P."/>
            <person name="Pawlowska J."/>
        </authorList>
    </citation>
    <scope>NUCLEOTIDE SEQUENCE</scope>
    <source>
        <strain evidence="8">WA0000017839</strain>
    </source>
</reference>
<comment type="similarity">
    <text evidence="1">Belongs to the eukaryotic diacylglycerol kinase family.</text>
</comment>
<dbReference type="PROSITE" id="PS50146">
    <property type="entry name" value="DAGK"/>
    <property type="match status" value="1"/>
</dbReference>
<name>A0A8H7V0V1_9FUNG</name>
<dbReference type="Proteomes" id="UP000603453">
    <property type="component" value="Unassembled WGS sequence"/>
</dbReference>
<evidence type="ECO:0000313" key="9">
    <source>
        <dbReference type="Proteomes" id="UP000603453"/>
    </source>
</evidence>
<keyword evidence="6" id="KW-0067">ATP-binding</keyword>
<keyword evidence="9" id="KW-1185">Reference proteome</keyword>
<sequence length="554" mass="64105">MPGLLNIEQSNKIHDVSTNPAFKVQEFEETSTGSYFPKSTSSLLEDNQQQQLRPLEQRPTVLSDMGRLYTSVRFEDTKTEGRPSIYLFIFVNPLSGDCKGQDLLELAIQHFRLRRFPQVQVEIHNILDEKDRTLGFERIQIVETMAKSGKLPCLDEEEEDTEYKIGATVRTRHIHVWSCGGDGTVMSLFELLVENHIDLDYMFFSCIPFGTGNDFSQVLGWGRTIPHKDILGKRLQHLETLITERLQKSEAARLDVWEVEMSACDSGYVRLAGPQRKDGHDVLEIDEREQQGDYPSVTRKMCNYMSIGVQGYVGSGFEKHRAGNRFANMMVYTCESAKWVFWRRFPAVTNFIEKIIYNDKTVLMCPNPDDKKSNSSTSDNAPTMTKHPIDFVIQNIPHIWGREVDLWGDALSGLEVVDDRSGHTDPENWKPQLANDGKMEIMTIQDMTSYIKKLANIRQHVSRVGQFETPFEIVFRKPQAQTEKSWWRTCFENKYKRDNVICIMCDGEFYIIKDPKSLKFRRFAQVWTLGRHDEKVKGRLVQDEQVSQQQQQQQ</sequence>
<evidence type="ECO:0000256" key="1">
    <source>
        <dbReference type="ARBA" id="ARBA00009280"/>
    </source>
</evidence>
<gene>
    <name evidence="8" type="ORF">INT47_005274</name>
</gene>
<dbReference type="InterPro" id="IPR016064">
    <property type="entry name" value="NAD/diacylglycerol_kinase_sf"/>
</dbReference>
<dbReference type="Gene3D" id="3.40.50.10330">
    <property type="entry name" value="Probable inorganic polyphosphate/atp-NAD kinase, domain 1"/>
    <property type="match status" value="1"/>
</dbReference>
<dbReference type="GO" id="GO:0005524">
    <property type="term" value="F:ATP binding"/>
    <property type="evidence" value="ECO:0007669"/>
    <property type="project" value="UniProtKB-KW"/>
</dbReference>
<dbReference type="PANTHER" id="PTHR11255">
    <property type="entry name" value="DIACYLGLYCEROL KINASE"/>
    <property type="match status" value="1"/>
</dbReference>
<dbReference type="InterPro" id="IPR017438">
    <property type="entry name" value="ATP-NAD_kinase_N"/>
</dbReference>